<keyword evidence="1" id="KW-0732">Signal</keyword>
<dbReference type="InterPro" id="IPR005532">
    <property type="entry name" value="SUMF_dom"/>
</dbReference>
<dbReference type="AlphaFoldDB" id="A0A9W7KMP8"/>
<protein>
    <recommendedName>
        <fullName evidence="2">Sulfatase-modifying factor enzyme-like domain-containing protein</fullName>
    </recommendedName>
</protein>
<dbReference type="OrthoDB" id="9768004at2"/>
<feature type="domain" description="Sulfatase-modifying factor enzyme-like" evidence="2">
    <location>
        <begin position="110"/>
        <end position="318"/>
    </location>
</feature>
<evidence type="ECO:0000313" key="4">
    <source>
        <dbReference type="Proteomes" id="UP000480854"/>
    </source>
</evidence>
<dbReference type="GO" id="GO:0120147">
    <property type="term" value="F:formylglycine-generating oxidase activity"/>
    <property type="evidence" value="ECO:0007669"/>
    <property type="project" value="TreeGrafter"/>
</dbReference>
<dbReference type="InterPro" id="IPR042095">
    <property type="entry name" value="SUMF_sf"/>
</dbReference>
<feature type="chain" id="PRO_5040840598" description="Sulfatase-modifying factor enzyme-like domain-containing protein" evidence="1">
    <location>
        <begin position="29"/>
        <end position="520"/>
    </location>
</feature>
<dbReference type="EMBL" id="QOKW01000058">
    <property type="protein sequence ID" value="KAA0675706.1"/>
    <property type="molecule type" value="Genomic_DNA"/>
</dbReference>
<keyword evidence="4" id="KW-1185">Reference proteome</keyword>
<comment type="caution">
    <text evidence="3">The sequence shown here is derived from an EMBL/GenBank/DDBJ whole genome shotgun (WGS) entry which is preliminary data.</text>
</comment>
<dbReference type="InterPro" id="IPR016187">
    <property type="entry name" value="CTDL_fold"/>
</dbReference>
<organism evidence="3 4">
    <name type="scientific">Roseomonas genomospecies 6</name>
    <dbReference type="NCBI Taxonomy" id="214106"/>
    <lineage>
        <taxon>Bacteria</taxon>
        <taxon>Pseudomonadati</taxon>
        <taxon>Pseudomonadota</taxon>
        <taxon>Alphaproteobacteria</taxon>
        <taxon>Acetobacterales</taxon>
        <taxon>Roseomonadaceae</taxon>
        <taxon>Roseomonas</taxon>
    </lineage>
</organism>
<dbReference type="Pfam" id="PF03781">
    <property type="entry name" value="FGE-sulfatase"/>
    <property type="match status" value="1"/>
</dbReference>
<gene>
    <name evidence="3" type="ORF">DS843_30375</name>
</gene>
<evidence type="ECO:0000259" key="2">
    <source>
        <dbReference type="Pfam" id="PF03781"/>
    </source>
</evidence>
<dbReference type="RefSeq" id="WP_149472558.1">
    <property type="nucleotide sequence ID" value="NZ_QOKW01000058.1"/>
</dbReference>
<reference evidence="3 4" key="1">
    <citation type="submission" date="2018-07" db="EMBL/GenBank/DDBJ databases">
        <title>Genome sequence of Azospirillum sp. ATCC 49961.</title>
        <authorList>
            <person name="Sant'Anna F.H."/>
            <person name="Baldani J.I."/>
            <person name="Zilli J.E."/>
            <person name="Reis V.M."/>
            <person name="Hartmann A."/>
            <person name="Cruz L."/>
            <person name="de Souza E.M."/>
            <person name="de Oliveira Pedrosa F."/>
            <person name="Passaglia L.M.P."/>
        </authorList>
    </citation>
    <scope>NUCLEOTIDE SEQUENCE [LARGE SCALE GENOMIC DNA]</scope>
    <source>
        <strain evidence="3 4">ATCC 49961</strain>
    </source>
</reference>
<dbReference type="PANTHER" id="PTHR23150:SF19">
    <property type="entry name" value="FORMYLGLYCINE-GENERATING ENZYME"/>
    <property type="match status" value="1"/>
</dbReference>
<proteinExistence type="predicted"/>
<sequence length="520" mass="56355">MGTEWRAVLGTALVLGVLPLGSTVRAQAANAPAAWPQENFDPQPAEGDLALPMPCGGKMMFRRVDTFVGSGNWLADQQIRMGSPDEGRASSEDLRFGRLVGGFSEGGQPERRFYYIGKYEVSLAQYDAVMGKGCEAKGTEGALPKEDGGWFDAITFTQRYSEWLLKNARESLPKEDGAPGFVRLPTESEWEFAARGGAKIMPSQEVGRVFPMEGPVTDYAWIGSPDSCNGQSQYIGTLKPNPLGLHDVLGNIGEIVLDPYQPTAPGRLHGQVGGFVVRGGSCLTSELEVRNADRREEPLYDVADGTARRAPFTGFRLAIGVPAGPSQSRINAFVKAAETRPPLSGELPAGANLAAVTRALAAEADRPVVAERLNRLASDIGAELNRRNEIEANGARMAVMSAAILMRGYRQEMNEADRLEAALQVASESVRPQYVKSIESWRNRARLSGEAYLSLLVEAADNFGPDLLRGQLPRVSAAFSYDGSAGLIKMTSRFVEQSARYKSRPPSNLNDFLKEALRPL</sequence>
<dbReference type="SUPFAM" id="SSF56436">
    <property type="entry name" value="C-type lectin-like"/>
    <property type="match status" value="1"/>
</dbReference>
<evidence type="ECO:0000256" key="1">
    <source>
        <dbReference type="SAM" id="SignalP"/>
    </source>
</evidence>
<accession>A0A9W7KMP8</accession>
<dbReference type="Gene3D" id="3.90.1580.10">
    <property type="entry name" value="paralog of FGE (formylglycine-generating enzyme)"/>
    <property type="match status" value="1"/>
</dbReference>
<dbReference type="Proteomes" id="UP000480854">
    <property type="component" value="Unassembled WGS sequence"/>
</dbReference>
<dbReference type="InterPro" id="IPR051043">
    <property type="entry name" value="Sulfatase_Mod_Factor_Kinase"/>
</dbReference>
<evidence type="ECO:0000313" key="3">
    <source>
        <dbReference type="EMBL" id="KAA0675706.1"/>
    </source>
</evidence>
<name>A0A9W7KMP8_9PROT</name>
<dbReference type="PANTHER" id="PTHR23150">
    <property type="entry name" value="SULFATASE MODIFYING FACTOR 1, 2"/>
    <property type="match status" value="1"/>
</dbReference>
<feature type="signal peptide" evidence="1">
    <location>
        <begin position="1"/>
        <end position="28"/>
    </location>
</feature>